<dbReference type="Pfam" id="PF08327">
    <property type="entry name" value="AHSA1"/>
    <property type="match status" value="1"/>
</dbReference>
<evidence type="ECO:0000256" key="1">
    <source>
        <dbReference type="ARBA" id="ARBA00006817"/>
    </source>
</evidence>
<feature type="domain" description="Activator of Hsp90 ATPase homologue 1/2-like C-terminal" evidence="2">
    <location>
        <begin position="28"/>
        <end position="132"/>
    </location>
</feature>
<dbReference type="AlphaFoldDB" id="A0A6N7YQP3"/>
<accession>A0A6N7YQP3</accession>
<evidence type="ECO:0000313" key="3">
    <source>
        <dbReference type="EMBL" id="MTD55325.1"/>
    </source>
</evidence>
<protein>
    <submittedName>
        <fullName evidence="3">Polyketide cyclase</fullName>
    </submittedName>
</protein>
<evidence type="ECO:0000313" key="4">
    <source>
        <dbReference type="Proteomes" id="UP000440096"/>
    </source>
</evidence>
<dbReference type="Gene3D" id="3.30.530.20">
    <property type="match status" value="1"/>
</dbReference>
<dbReference type="InterPro" id="IPR013538">
    <property type="entry name" value="ASHA1/2-like_C"/>
</dbReference>
<proteinExistence type="inferred from homology"/>
<name>A0A6N7YQP3_9PSEU</name>
<sequence>MMDIAGEINAIRREVRGRVVVLQREYPAEIEDVWGACTDPERIGRWFLPVSGDLRLGGRYQLEGNAGGEILKCERPRLLRVSWIFGDAAATFVEVRLSSIDSGTKFVLEHSGDVDEKFWEQFGPGAVGVGWDLTVFGLALHLAGVDRPHEGWESSPEAGELMTASAAAWRAAHEASGEDPAQAKAAAERTTAFYVPKAQ</sequence>
<evidence type="ECO:0000259" key="2">
    <source>
        <dbReference type="Pfam" id="PF08327"/>
    </source>
</evidence>
<dbReference type="SUPFAM" id="SSF55961">
    <property type="entry name" value="Bet v1-like"/>
    <property type="match status" value="1"/>
</dbReference>
<dbReference type="Proteomes" id="UP000440096">
    <property type="component" value="Unassembled WGS sequence"/>
</dbReference>
<reference evidence="3 4" key="1">
    <citation type="submission" date="2019-11" db="EMBL/GenBank/DDBJ databases">
        <title>Draft genome of Amycolatopsis RM579.</title>
        <authorList>
            <person name="Duangmal K."/>
            <person name="Mingma R."/>
        </authorList>
    </citation>
    <scope>NUCLEOTIDE SEQUENCE [LARGE SCALE GENOMIC DNA]</scope>
    <source>
        <strain evidence="3 4">RM579</strain>
    </source>
</reference>
<dbReference type="CDD" id="cd08899">
    <property type="entry name" value="SRPBCC_CalC_Aha1-like_6"/>
    <property type="match status" value="1"/>
</dbReference>
<comment type="similarity">
    <text evidence="1">Belongs to the AHA1 family.</text>
</comment>
<dbReference type="InterPro" id="IPR023393">
    <property type="entry name" value="START-like_dom_sf"/>
</dbReference>
<dbReference type="EMBL" id="WMBA01000020">
    <property type="protein sequence ID" value="MTD55325.1"/>
    <property type="molecule type" value="Genomic_DNA"/>
</dbReference>
<gene>
    <name evidence="3" type="ORF">GKO32_15260</name>
</gene>
<keyword evidence="4" id="KW-1185">Reference proteome</keyword>
<organism evidence="3 4">
    <name type="scientific">Amycolatopsis pithecellobii</name>
    <dbReference type="NCBI Taxonomy" id="664692"/>
    <lineage>
        <taxon>Bacteria</taxon>
        <taxon>Bacillati</taxon>
        <taxon>Actinomycetota</taxon>
        <taxon>Actinomycetes</taxon>
        <taxon>Pseudonocardiales</taxon>
        <taxon>Pseudonocardiaceae</taxon>
        <taxon>Amycolatopsis</taxon>
    </lineage>
</organism>
<comment type="caution">
    <text evidence="3">The sequence shown here is derived from an EMBL/GenBank/DDBJ whole genome shotgun (WGS) entry which is preliminary data.</text>
</comment>